<evidence type="ECO:0000313" key="12">
    <source>
        <dbReference type="EMBL" id="OGF09331.1"/>
    </source>
</evidence>
<feature type="transmembrane region" description="Helical" evidence="9">
    <location>
        <begin position="159"/>
        <end position="177"/>
    </location>
</feature>
<keyword evidence="7 9" id="KW-1133">Transmembrane helix</keyword>
<feature type="transmembrane region" description="Helical" evidence="9">
    <location>
        <begin position="130"/>
        <end position="153"/>
    </location>
</feature>
<dbReference type="InterPro" id="IPR011527">
    <property type="entry name" value="ABC1_TM_dom"/>
</dbReference>
<gene>
    <name evidence="12" type="ORF">A2024_08580</name>
</gene>
<keyword evidence="2" id="KW-0813">Transport</keyword>
<evidence type="ECO:0000256" key="9">
    <source>
        <dbReference type="SAM" id="Phobius"/>
    </source>
</evidence>
<dbReference type="PANTHER" id="PTHR43394:SF1">
    <property type="entry name" value="ATP-BINDING CASSETTE SUB-FAMILY B MEMBER 10, MITOCHONDRIAL"/>
    <property type="match status" value="1"/>
</dbReference>
<dbReference type="Gene3D" id="3.40.50.300">
    <property type="entry name" value="P-loop containing nucleotide triphosphate hydrolases"/>
    <property type="match status" value="1"/>
</dbReference>
<keyword evidence="8 9" id="KW-0472">Membrane</keyword>
<dbReference type="InterPro" id="IPR039421">
    <property type="entry name" value="Type_1_exporter"/>
</dbReference>
<evidence type="ECO:0000256" key="5">
    <source>
        <dbReference type="ARBA" id="ARBA00022741"/>
    </source>
</evidence>
<dbReference type="SMART" id="SM00382">
    <property type="entry name" value="AAA"/>
    <property type="match status" value="1"/>
</dbReference>
<feature type="domain" description="ABC transmembrane type-1" evidence="11">
    <location>
        <begin position="20"/>
        <end position="302"/>
    </location>
</feature>
<evidence type="ECO:0000259" key="11">
    <source>
        <dbReference type="PROSITE" id="PS50929"/>
    </source>
</evidence>
<name>A0A1F5R5Z0_9BACT</name>
<evidence type="ECO:0000256" key="4">
    <source>
        <dbReference type="ARBA" id="ARBA00022692"/>
    </source>
</evidence>
<dbReference type="InterPro" id="IPR003439">
    <property type="entry name" value="ABC_transporter-like_ATP-bd"/>
</dbReference>
<dbReference type="PROSITE" id="PS50893">
    <property type="entry name" value="ABC_TRANSPORTER_2"/>
    <property type="match status" value="1"/>
</dbReference>
<dbReference type="GO" id="GO:0015421">
    <property type="term" value="F:ABC-type oligopeptide transporter activity"/>
    <property type="evidence" value="ECO:0007669"/>
    <property type="project" value="TreeGrafter"/>
</dbReference>
<evidence type="ECO:0000256" key="2">
    <source>
        <dbReference type="ARBA" id="ARBA00022448"/>
    </source>
</evidence>
<dbReference type="EMBL" id="MFFM01000042">
    <property type="protein sequence ID" value="OGF09331.1"/>
    <property type="molecule type" value="Genomic_DNA"/>
</dbReference>
<dbReference type="InterPro" id="IPR027417">
    <property type="entry name" value="P-loop_NTPase"/>
</dbReference>
<dbReference type="Proteomes" id="UP000177230">
    <property type="component" value="Unassembled WGS sequence"/>
</dbReference>
<dbReference type="Pfam" id="PF00664">
    <property type="entry name" value="ABC_membrane"/>
    <property type="match status" value="1"/>
</dbReference>
<evidence type="ECO:0000256" key="3">
    <source>
        <dbReference type="ARBA" id="ARBA00022475"/>
    </source>
</evidence>
<dbReference type="SUPFAM" id="SSF90123">
    <property type="entry name" value="ABC transporter transmembrane region"/>
    <property type="match status" value="1"/>
</dbReference>
<dbReference type="GO" id="GO:0016887">
    <property type="term" value="F:ATP hydrolysis activity"/>
    <property type="evidence" value="ECO:0007669"/>
    <property type="project" value="InterPro"/>
</dbReference>
<keyword evidence="6" id="KW-0067">ATP-binding</keyword>
<dbReference type="CDD" id="cd18541">
    <property type="entry name" value="ABC_6TM_TmrB_like"/>
    <property type="match status" value="1"/>
</dbReference>
<dbReference type="InterPro" id="IPR036640">
    <property type="entry name" value="ABC1_TM_sf"/>
</dbReference>
<comment type="subcellular location">
    <subcellularLocation>
        <location evidence="1">Cell membrane</location>
        <topology evidence="1">Multi-pass membrane protein</topology>
    </subcellularLocation>
</comment>
<dbReference type="PROSITE" id="PS50929">
    <property type="entry name" value="ABC_TM1F"/>
    <property type="match status" value="1"/>
</dbReference>
<evidence type="ECO:0000256" key="1">
    <source>
        <dbReference type="ARBA" id="ARBA00004651"/>
    </source>
</evidence>
<evidence type="ECO:0000259" key="10">
    <source>
        <dbReference type="PROSITE" id="PS50893"/>
    </source>
</evidence>
<evidence type="ECO:0000256" key="8">
    <source>
        <dbReference type="ARBA" id="ARBA00023136"/>
    </source>
</evidence>
<protein>
    <recommendedName>
        <fullName evidence="14">Multidrug ABC transporter ATP-binding protein</fullName>
    </recommendedName>
</protein>
<proteinExistence type="predicted"/>
<feature type="domain" description="ABC transporter" evidence="10">
    <location>
        <begin position="336"/>
        <end position="572"/>
    </location>
</feature>
<feature type="transmembrane region" description="Helical" evidence="9">
    <location>
        <begin position="242"/>
        <end position="267"/>
    </location>
</feature>
<sequence>MKELIKLKKYVGRHKWKIMAGLLALILVDILQLFIPQVLKLTIDALAGGTATLSLIMTYGWWVIAIALGMGAGRFFWRYFIIGSARRIERELRQDFFSHLAFLDFSFFDEHKTGDLMAHATNDINAVRMALGFGMVILTDIVVLGIASLYMMFHISPRLSLYALIPLPFLSLVVAFFGQMIRKRFEQVQASFSELTERVRENISGIRVVKFFVQEEPEKQQFRESSRDYYAKNMKLVKVWGAFFPIIMFIASLSQGITFLAGGNLVIFGSVSLGEFVAFSAYLGILIWPMIAIGQAINVFQRGAASQGRLNRIFATRTEIADQPGCQRLERAQGRLEFKNVSFFHNGKSRPALKEISLKIEPQQLIGITGAIGSGKSTIVNLILRLYQHQSGKIFLDGRNISDYSMESLRGQVAFVPQDSFLFSDTIRENISFGRPEMKDSPELEKAARIAAIHEEISSFPRGYQTVVGERGVTLSGGQKQRVALARALLMDRPILILDDALSAVDADTERRILNQLSAEFSKRTAIVISHRIFAIQDADFVIVLEQGQIAEQGNHQELLALKGKYYEMYKLQQLERELATK</sequence>
<evidence type="ECO:0008006" key="14">
    <source>
        <dbReference type="Google" id="ProtNLM"/>
    </source>
</evidence>
<organism evidence="12 13">
    <name type="scientific">Candidatus Edwardsbacteria bacterium GWF2_54_11</name>
    <dbReference type="NCBI Taxonomy" id="1817851"/>
    <lineage>
        <taxon>Bacteria</taxon>
        <taxon>Candidatus Edwardsiibacteriota</taxon>
    </lineage>
</organism>
<dbReference type="GO" id="GO:0005524">
    <property type="term" value="F:ATP binding"/>
    <property type="evidence" value="ECO:0007669"/>
    <property type="project" value="UniProtKB-KW"/>
</dbReference>
<evidence type="ECO:0000256" key="7">
    <source>
        <dbReference type="ARBA" id="ARBA00022989"/>
    </source>
</evidence>
<dbReference type="FunFam" id="3.40.50.300:FF:000221">
    <property type="entry name" value="Multidrug ABC transporter ATP-binding protein"/>
    <property type="match status" value="1"/>
</dbReference>
<dbReference type="PANTHER" id="PTHR43394">
    <property type="entry name" value="ATP-DEPENDENT PERMEASE MDL1, MITOCHONDRIAL"/>
    <property type="match status" value="1"/>
</dbReference>
<keyword evidence="4 9" id="KW-0812">Transmembrane</keyword>
<evidence type="ECO:0000256" key="6">
    <source>
        <dbReference type="ARBA" id="ARBA00022840"/>
    </source>
</evidence>
<dbReference type="GO" id="GO:0005886">
    <property type="term" value="C:plasma membrane"/>
    <property type="evidence" value="ECO:0007669"/>
    <property type="project" value="UniProtKB-SubCell"/>
</dbReference>
<dbReference type="PROSITE" id="PS00211">
    <property type="entry name" value="ABC_TRANSPORTER_1"/>
    <property type="match status" value="1"/>
</dbReference>
<keyword evidence="3" id="KW-1003">Cell membrane</keyword>
<feature type="transmembrane region" description="Helical" evidence="9">
    <location>
        <begin position="20"/>
        <end position="39"/>
    </location>
</feature>
<dbReference type="Gene3D" id="1.20.1560.10">
    <property type="entry name" value="ABC transporter type 1, transmembrane domain"/>
    <property type="match status" value="1"/>
</dbReference>
<dbReference type="Pfam" id="PF00005">
    <property type="entry name" value="ABC_tran"/>
    <property type="match status" value="1"/>
</dbReference>
<reference evidence="12 13" key="1">
    <citation type="journal article" date="2016" name="Nat. Commun.">
        <title>Thousands of microbial genomes shed light on interconnected biogeochemical processes in an aquifer system.</title>
        <authorList>
            <person name="Anantharaman K."/>
            <person name="Brown C.T."/>
            <person name="Hug L.A."/>
            <person name="Sharon I."/>
            <person name="Castelle C.J."/>
            <person name="Probst A.J."/>
            <person name="Thomas B.C."/>
            <person name="Singh A."/>
            <person name="Wilkins M.J."/>
            <person name="Karaoz U."/>
            <person name="Brodie E.L."/>
            <person name="Williams K.H."/>
            <person name="Hubbard S.S."/>
            <person name="Banfield J.F."/>
        </authorList>
    </citation>
    <scope>NUCLEOTIDE SEQUENCE [LARGE SCALE GENOMIC DNA]</scope>
</reference>
<feature type="transmembrane region" description="Helical" evidence="9">
    <location>
        <begin position="59"/>
        <end position="77"/>
    </location>
</feature>
<evidence type="ECO:0000313" key="13">
    <source>
        <dbReference type="Proteomes" id="UP000177230"/>
    </source>
</evidence>
<keyword evidence="5" id="KW-0547">Nucleotide-binding</keyword>
<dbReference type="AlphaFoldDB" id="A0A1F5R5Z0"/>
<accession>A0A1F5R5Z0</accession>
<comment type="caution">
    <text evidence="12">The sequence shown here is derived from an EMBL/GenBank/DDBJ whole genome shotgun (WGS) entry which is preliminary data.</text>
</comment>
<dbReference type="FunFam" id="1.20.1560.10:FF:000011">
    <property type="entry name" value="Multidrug ABC transporter ATP-binding protein"/>
    <property type="match status" value="1"/>
</dbReference>
<dbReference type="SUPFAM" id="SSF52540">
    <property type="entry name" value="P-loop containing nucleoside triphosphate hydrolases"/>
    <property type="match status" value="1"/>
</dbReference>
<dbReference type="InterPro" id="IPR003593">
    <property type="entry name" value="AAA+_ATPase"/>
</dbReference>
<feature type="transmembrane region" description="Helical" evidence="9">
    <location>
        <begin position="279"/>
        <end position="300"/>
    </location>
</feature>
<dbReference type="InterPro" id="IPR017871">
    <property type="entry name" value="ABC_transporter-like_CS"/>
</dbReference>